<sequence>MAEFKTPGVYIKEISTLPASVVPVATAIPAFVGYTAKAEKNGITIPTNKPTRVTSYLEYQEIFGDSFFENYQITINSDGTFAIPALSSPSPYLMTYQVYMYFNNGGGPCWIVSTGIYANSPDSNSIDVNELIAGIRALEQEDEPTLLLVPESVILDATDRKSLHDQMLAQCAKLQDRFALFDALLDTGMSVAENGNQFRAEVGSSNLSYGAAYFPSLRTILYRNFKEDALTIIDNRTGAGLGPFHGLSLAEIGAGQKFATGTIRITDFDNIDDDSFQIGGDTYLEGSEFDKDTSNITTAGSLTTAINTPTKALYGASREGGSNLITLKAKIEGEAGGDLTLTYTDNGGGGATISGSGTFTWIAPDKALYNAMVADLKSRLVDLYPSASMAGIYARVDSQRGVWKAPANEDVRSISRPVLAVSSEEQGLLNVDATSGKSINVIRFFQGRGNLVWGARTLAGNDNEWRYIPVRRLYLFVEESIKKATEFVVFEPNDANTWLRVKTMCENFLSSLWREGALAGAKPEQAFFVHVGLGKTMTALDILEGRMNVEIGLAAVRPAEFIILKFSHKLQES</sequence>
<comment type="similarity">
    <text evidence="1">Belongs to the myoviridae tail sheath protein family.</text>
</comment>
<comment type="caution">
    <text evidence="3">The sequence shown here is derived from an EMBL/GenBank/DDBJ whole genome shotgun (WGS) entry which is preliminary data.</text>
</comment>
<dbReference type="Pfam" id="PF17482">
    <property type="entry name" value="Phage_sheath_1C"/>
    <property type="match status" value="1"/>
</dbReference>
<evidence type="ECO:0000313" key="4">
    <source>
        <dbReference type="Proteomes" id="UP001338309"/>
    </source>
</evidence>
<evidence type="ECO:0000256" key="1">
    <source>
        <dbReference type="ARBA" id="ARBA00008005"/>
    </source>
</evidence>
<dbReference type="PANTHER" id="PTHR35861:SF1">
    <property type="entry name" value="PHAGE TAIL SHEATH PROTEIN"/>
    <property type="match status" value="1"/>
</dbReference>
<protein>
    <recommendedName>
        <fullName evidence="2">Tail sheath protein C-terminal domain-containing protein</fullName>
    </recommendedName>
</protein>
<proteinExistence type="inferred from homology"/>
<dbReference type="Proteomes" id="UP001338309">
    <property type="component" value="Unassembled WGS sequence"/>
</dbReference>
<dbReference type="Gene3D" id="3.40.50.11780">
    <property type="match status" value="1"/>
</dbReference>
<feature type="domain" description="Tail sheath protein C-terminal" evidence="2">
    <location>
        <begin position="462"/>
        <end position="566"/>
    </location>
</feature>
<organism evidence="3 4">
    <name type="scientific">Algoriphagus confluentis</name>
    <dbReference type="NCBI Taxonomy" id="1697556"/>
    <lineage>
        <taxon>Bacteria</taxon>
        <taxon>Pseudomonadati</taxon>
        <taxon>Bacteroidota</taxon>
        <taxon>Cytophagia</taxon>
        <taxon>Cytophagales</taxon>
        <taxon>Cyclobacteriaceae</taxon>
        <taxon>Algoriphagus</taxon>
    </lineage>
</organism>
<dbReference type="RefSeq" id="WP_338224708.1">
    <property type="nucleotide sequence ID" value="NZ_BTPD01000008.1"/>
</dbReference>
<dbReference type="EMBL" id="BTPD01000008">
    <property type="protein sequence ID" value="GMQ29997.1"/>
    <property type="molecule type" value="Genomic_DNA"/>
</dbReference>
<gene>
    <name evidence="3" type="ORF">Aconfl_26400</name>
</gene>
<dbReference type="PANTHER" id="PTHR35861">
    <property type="match status" value="1"/>
</dbReference>
<evidence type="ECO:0000313" key="3">
    <source>
        <dbReference type="EMBL" id="GMQ29997.1"/>
    </source>
</evidence>
<accession>A0ABQ6PR33</accession>
<dbReference type="InterPro" id="IPR052042">
    <property type="entry name" value="Tail_sheath_structural"/>
</dbReference>
<reference evidence="3 4" key="1">
    <citation type="submission" date="2023-08" db="EMBL/GenBank/DDBJ databases">
        <title>Draft genome sequence of Algoriphagus confluentis.</title>
        <authorList>
            <person name="Takatani N."/>
            <person name="Hosokawa M."/>
            <person name="Sawabe T."/>
        </authorList>
    </citation>
    <scope>NUCLEOTIDE SEQUENCE [LARGE SCALE GENOMIC DNA]</scope>
    <source>
        <strain evidence="3 4">NBRC 111222</strain>
    </source>
</reference>
<name>A0ABQ6PR33_9BACT</name>
<evidence type="ECO:0000259" key="2">
    <source>
        <dbReference type="Pfam" id="PF17482"/>
    </source>
</evidence>
<dbReference type="InterPro" id="IPR020287">
    <property type="entry name" value="Tail_sheath_C"/>
</dbReference>
<keyword evidence="4" id="KW-1185">Reference proteome</keyword>